<dbReference type="Proteomes" id="UP001157133">
    <property type="component" value="Unassembled WGS sequence"/>
</dbReference>
<feature type="transmembrane region" description="Helical" evidence="8">
    <location>
        <begin position="84"/>
        <end position="104"/>
    </location>
</feature>
<dbReference type="RefSeq" id="WP_284206347.1">
    <property type="nucleotide sequence ID" value="NZ_BSSU01000002.1"/>
</dbReference>
<dbReference type="Pfam" id="PF07690">
    <property type="entry name" value="MFS_1"/>
    <property type="match status" value="1"/>
</dbReference>
<reference evidence="10 11" key="1">
    <citation type="submission" date="2023-03" db="EMBL/GenBank/DDBJ databases">
        <title>Draft genome sequence of Thalassotalea eurytherma JCM 18482T.</title>
        <authorList>
            <person name="Sawabe T."/>
        </authorList>
    </citation>
    <scope>NUCLEOTIDE SEQUENCE [LARGE SCALE GENOMIC DNA]</scope>
    <source>
        <strain evidence="10 11">JCM 18482</strain>
    </source>
</reference>
<evidence type="ECO:0000256" key="7">
    <source>
        <dbReference type="ARBA" id="ARBA00023136"/>
    </source>
</evidence>
<dbReference type="PROSITE" id="PS51257">
    <property type="entry name" value="PROKAR_LIPOPROTEIN"/>
    <property type="match status" value="1"/>
</dbReference>
<dbReference type="PANTHER" id="PTHR23504">
    <property type="entry name" value="MAJOR FACILITATOR SUPERFAMILY DOMAIN-CONTAINING PROTEIN 10"/>
    <property type="match status" value="1"/>
</dbReference>
<dbReference type="SUPFAM" id="SSF103473">
    <property type="entry name" value="MFS general substrate transporter"/>
    <property type="match status" value="1"/>
</dbReference>
<keyword evidence="5 8" id="KW-0812">Transmembrane</keyword>
<comment type="function">
    <text evidence="1">Resistance to tetracycline by an active tetracycline efflux. This is an energy-dependent process that decreases the accumulation of the antibiotic in whole cells. This protein functions as a metal-tetracycline/H(+) antiporter.</text>
</comment>
<organism evidence="10 11">
    <name type="scientific">Thalassotalea eurytherma</name>
    <dbReference type="NCBI Taxonomy" id="1144278"/>
    <lineage>
        <taxon>Bacteria</taxon>
        <taxon>Pseudomonadati</taxon>
        <taxon>Pseudomonadota</taxon>
        <taxon>Gammaproteobacteria</taxon>
        <taxon>Alteromonadales</taxon>
        <taxon>Colwelliaceae</taxon>
        <taxon>Thalassotalea</taxon>
    </lineage>
</organism>
<feature type="transmembrane region" description="Helical" evidence="8">
    <location>
        <begin position="7"/>
        <end position="32"/>
    </location>
</feature>
<dbReference type="InterPro" id="IPR001958">
    <property type="entry name" value="Tet-R_TetA/multi-R_MdtG-like"/>
</dbReference>
<comment type="similarity">
    <text evidence="3">Belongs to the major facilitator superfamily. TCR/Tet family.</text>
</comment>
<dbReference type="PANTHER" id="PTHR23504:SF15">
    <property type="entry name" value="MAJOR FACILITATOR SUPERFAMILY (MFS) PROFILE DOMAIN-CONTAINING PROTEIN"/>
    <property type="match status" value="1"/>
</dbReference>
<dbReference type="InterPro" id="IPR005829">
    <property type="entry name" value="Sugar_transporter_CS"/>
</dbReference>
<feature type="transmembrane region" description="Helical" evidence="8">
    <location>
        <begin position="52"/>
        <end position="72"/>
    </location>
</feature>
<sequence>MQRQQAINALLTMMLVVLLSCAGIALPYPILAPLFLNEVSPLTTFGGIHPKLLLGMLLAVYPLGVLIGSSVIGAASDVYGRKKVLIISLFGSMLGYLLSAYALVSEHYPLFVITRIFTGLCEGNISIAKAVAIDLSKTLDKTRSFSLINATTYAGWLIGPLAGGFLQPFGAEIVFYVAACSLALACLCVFLFLNHEPTKTNNEKFSWYQLIVQKNSLGLLKVPSIKRLFIVYLLVTLGLNAFYSFYPVWLVERFNFNSPDIGTITALLTTFMVATSALFVTPFKRKFGMLRGVYIGLFGLACLLFSHPTFSALTVWLGYASIGVAIALFNGLLPIYISEQHQNEHQGRLMGLLTTGFSISNVTMALLGSFIAIYGSIWAIMLGGTLILLAMMTLFYITKIKPI</sequence>
<accession>A0ABQ6H0J5</accession>
<evidence type="ECO:0000256" key="4">
    <source>
        <dbReference type="ARBA" id="ARBA00022448"/>
    </source>
</evidence>
<dbReference type="PROSITE" id="PS50850">
    <property type="entry name" value="MFS"/>
    <property type="match status" value="1"/>
</dbReference>
<evidence type="ECO:0000256" key="5">
    <source>
        <dbReference type="ARBA" id="ARBA00022692"/>
    </source>
</evidence>
<dbReference type="PROSITE" id="PS00216">
    <property type="entry name" value="SUGAR_TRANSPORT_1"/>
    <property type="match status" value="1"/>
</dbReference>
<dbReference type="EMBL" id="BSSU01000002">
    <property type="protein sequence ID" value="GLX81024.1"/>
    <property type="molecule type" value="Genomic_DNA"/>
</dbReference>
<feature type="transmembrane region" description="Helical" evidence="8">
    <location>
        <begin position="110"/>
        <end position="133"/>
    </location>
</feature>
<keyword evidence="11" id="KW-1185">Reference proteome</keyword>
<dbReference type="PRINTS" id="PR01035">
    <property type="entry name" value="TCRTETA"/>
</dbReference>
<feature type="transmembrane region" description="Helical" evidence="8">
    <location>
        <begin position="377"/>
        <end position="397"/>
    </location>
</feature>
<dbReference type="Gene3D" id="1.20.1250.20">
    <property type="entry name" value="MFS general substrate transporter like domains"/>
    <property type="match status" value="1"/>
</dbReference>
<evidence type="ECO:0000256" key="2">
    <source>
        <dbReference type="ARBA" id="ARBA00004141"/>
    </source>
</evidence>
<evidence type="ECO:0000256" key="3">
    <source>
        <dbReference type="ARBA" id="ARBA00007520"/>
    </source>
</evidence>
<evidence type="ECO:0000313" key="10">
    <source>
        <dbReference type="EMBL" id="GLX81024.1"/>
    </source>
</evidence>
<feature type="transmembrane region" description="Helical" evidence="8">
    <location>
        <begin position="229"/>
        <end position="249"/>
    </location>
</feature>
<feature type="transmembrane region" description="Helical" evidence="8">
    <location>
        <begin position="261"/>
        <end position="280"/>
    </location>
</feature>
<proteinExistence type="inferred from homology"/>
<comment type="subcellular location">
    <subcellularLocation>
        <location evidence="2">Membrane</location>
        <topology evidence="2">Multi-pass membrane protein</topology>
    </subcellularLocation>
</comment>
<keyword evidence="4" id="KW-0813">Transport</keyword>
<dbReference type="InterPro" id="IPR036259">
    <property type="entry name" value="MFS_trans_sf"/>
</dbReference>
<dbReference type="InterPro" id="IPR011701">
    <property type="entry name" value="MFS"/>
</dbReference>
<dbReference type="InterPro" id="IPR020846">
    <property type="entry name" value="MFS_dom"/>
</dbReference>
<keyword evidence="7 8" id="KW-0472">Membrane</keyword>
<evidence type="ECO:0000259" key="9">
    <source>
        <dbReference type="PROSITE" id="PS50850"/>
    </source>
</evidence>
<evidence type="ECO:0000256" key="1">
    <source>
        <dbReference type="ARBA" id="ARBA00003279"/>
    </source>
</evidence>
<feature type="transmembrane region" description="Helical" evidence="8">
    <location>
        <begin position="316"/>
        <end position="337"/>
    </location>
</feature>
<evidence type="ECO:0000256" key="8">
    <source>
        <dbReference type="SAM" id="Phobius"/>
    </source>
</evidence>
<gene>
    <name evidence="10" type="ORF">theurythT_04760</name>
</gene>
<comment type="caution">
    <text evidence="10">The sequence shown here is derived from an EMBL/GenBank/DDBJ whole genome shotgun (WGS) entry which is preliminary data.</text>
</comment>
<feature type="transmembrane region" description="Helical" evidence="8">
    <location>
        <begin position="349"/>
        <end position="371"/>
    </location>
</feature>
<protein>
    <submittedName>
        <fullName evidence="10">MFS transporter</fullName>
    </submittedName>
</protein>
<feature type="transmembrane region" description="Helical" evidence="8">
    <location>
        <begin position="173"/>
        <end position="193"/>
    </location>
</feature>
<feature type="transmembrane region" description="Helical" evidence="8">
    <location>
        <begin position="292"/>
        <end position="310"/>
    </location>
</feature>
<keyword evidence="6 8" id="KW-1133">Transmembrane helix</keyword>
<name>A0ABQ6H0J5_9GAMM</name>
<feature type="transmembrane region" description="Helical" evidence="8">
    <location>
        <begin position="145"/>
        <end position="167"/>
    </location>
</feature>
<evidence type="ECO:0000256" key="6">
    <source>
        <dbReference type="ARBA" id="ARBA00022989"/>
    </source>
</evidence>
<feature type="domain" description="Major facilitator superfamily (MFS) profile" evidence="9">
    <location>
        <begin position="9"/>
        <end position="401"/>
    </location>
</feature>
<evidence type="ECO:0000313" key="11">
    <source>
        <dbReference type="Proteomes" id="UP001157133"/>
    </source>
</evidence>